<gene>
    <name evidence="2" type="ORF">OCV63_12735</name>
</gene>
<evidence type="ECO:0000256" key="1">
    <source>
        <dbReference type="SAM" id="SignalP"/>
    </source>
</evidence>
<proteinExistence type="predicted"/>
<reference evidence="2 3" key="1">
    <citation type="journal article" date="2021" name="ISME Commun">
        <title>Automated analysis of genomic sequences facilitates high-throughput and comprehensive description of bacteria.</title>
        <authorList>
            <person name="Hitch T.C.A."/>
        </authorList>
    </citation>
    <scope>NUCLEOTIDE SEQUENCE [LARGE SCALE GENOMIC DNA]</scope>
    <source>
        <strain evidence="2 3">Sanger_04</strain>
    </source>
</reference>
<dbReference type="PROSITE" id="PS51257">
    <property type="entry name" value="PROKAR_LIPOPROTEIN"/>
    <property type="match status" value="1"/>
</dbReference>
<dbReference type="InterPro" id="IPR036699">
    <property type="entry name" value="YehR-like_sf"/>
</dbReference>
<evidence type="ECO:0000313" key="2">
    <source>
        <dbReference type="EMBL" id="MCU6697753.1"/>
    </source>
</evidence>
<dbReference type="Gene3D" id="3.30.1830.10">
    <property type="entry name" value="YehR-like"/>
    <property type="match status" value="1"/>
</dbReference>
<accession>A0ABT2RZP5</accession>
<dbReference type="Pfam" id="PF06998">
    <property type="entry name" value="DUF1307"/>
    <property type="match status" value="1"/>
</dbReference>
<dbReference type="InterPro" id="IPR009736">
    <property type="entry name" value="DUF1307"/>
</dbReference>
<protein>
    <submittedName>
        <fullName evidence="2">YehR family protein</fullName>
    </submittedName>
</protein>
<dbReference type="SUPFAM" id="SSF160704">
    <property type="entry name" value="YehR-like"/>
    <property type="match status" value="1"/>
</dbReference>
<feature type="chain" id="PRO_5047215334" evidence="1">
    <location>
        <begin position="22"/>
        <end position="152"/>
    </location>
</feature>
<dbReference type="RefSeq" id="WP_158364419.1">
    <property type="nucleotide sequence ID" value="NZ_JAOQKC010000018.1"/>
</dbReference>
<dbReference type="EMBL" id="JAOQKC010000018">
    <property type="protein sequence ID" value="MCU6697753.1"/>
    <property type="molecule type" value="Genomic_DNA"/>
</dbReference>
<comment type="caution">
    <text evidence="2">The sequence shown here is derived from an EMBL/GenBank/DDBJ whole genome shotgun (WGS) entry which is preliminary data.</text>
</comment>
<keyword evidence="1" id="KW-0732">Signal</keyword>
<dbReference type="Proteomes" id="UP001652461">
    <property type="component" value="Unassembled WGS sequence"/>
</dbReference>
<feature type="signal peptide" evidence="1">
    <location>
        <begin position="1"/>
        <end position="21"/>
    </location>
</feature>
<organism evidence="2 3">
    <name type="scientific">Laedolimicola ammoniilytica</name>
    <dbReference type="NCBI Taxonomy" id="2981771"/>
    <lineage>
        <taxon>Bacteria</taxon>
        <taxon>Bacillati</taxon>
        <taxon>Bacillota</taxon>
        <taxon>Clostridia</taxon>
        <taxon>Lachnospirales</taxon>
        <taxon>Lachnospiraceae</taxon>
        <taxon>Laedolimicola</taxon>
    </lineage>
</organism>
<sequence length="152" mass="16252">MKRGRCLIVLLAAALTLGACGGKKQSVVYTLEQENDGLKMTDTMKLEARGDSVEKMEETISMDMAAFDEDTQKLMVEAYDSLVESYQAVDGVECTGTTTDSVYTIQIAIDTSGDTVAKLAEQGLLQVEGSTDGISLEKTGQSLEAGGYTKTE</sequence>
<evidence type="ECO:0000313" key="3">
    <source>
        <dbReference type="Proteomes" id="UP001652461"/>
    </source>
</evidence>
<name>A0ABT2RZP5_9FIRM</name>
<keyword evidence="3" id="KW-1185">Reference proteome</keyword>